<accession>A0ABR0PLS0</accession>
<dbReference type="EMBL" id="JARKNE010000006">
    <property type="protein sequence ID" value="KAK5825283.1"/>
    <property type="molecule type" value="Genomic_DNA"/>
</dbReference>
<keyword evidence="1" id="KW-0732">Signal</keyword>
<evidence type="ECO:0000313" key="3">
    <source>
        <dbReference type="Proteomes" id="UP001358586"/>
    </source>
</evidence>
<organism evidence="2 3">
    <name type="scientific">Gossypium arboreum</name>
    <name type="common">Tree cotton</name>
    <name type="synonym">Gossypium nanking</name>
    <dbReference type="NCBI Taxonomy" id="29729"/>
    <lineage>
        <taxon>Eukaryota</taxon>
        <taxon>Viridiplantae</taxon>
        <taxon>Streptophyta</taxon>
        <taxon>Embryophyta</taxon>
        <taxon>Tracheophyta</taxon>
        <taxon>Spermatophyta</taxon>
        <taxon>Magnoliopsida</taxon>
        <taxon>eudicotyledons</taxon>
        <taxon>Gunneridae</taxon>
        <taxon>Pentapetalae</taxon>
        <taxon>rosids</taxon>
        <taxon>malvids</taxon>
        <taxon>Malvales</taxon>
        <taxon>Malvaceae</taxon>
        <taxon>Malvoideae</taxon>
        <taxon>Gossypium</taxon>
    </lineage>
</organism>
<feature type="signal peptide" evidence="1">
    <location>
        <begin position="1"/>
        <end position="20"/>
    </location>
</feature>
<proteinExistence type="predicted"/>
<name>A0ABR0PLS0_GOSAR</name>
<feature type="chain" id="PRO_5045085216" evidence="1">
    <location>
        <begin position="21"/>
        <end position="127"/>
    </location>
</feature>
<dbReference type="Proteomes" id="UP001358586">
    <property type="component" value="Chromosome 6"/>
</dbReference>
<evidence type="ECO:0000313" key="2">
    <source>
        <dbReference type="EMBL" id="KAK5825283.1"/>
    </source>
</evidence>
<keyword evidence="3" id="KW-1185">Reference proteome</keyword>
<evidence type="ECO:0000256" key="1">
    <source>
        <dbReference type="SAM" id="SignalP"/>
    </source>
</evidence>
<protein>
    <submittedName>
        <fullName evidence="2">Uncharacterized protein</fullName>
    </submittedName>
</protein>
<sequence length="127" mass="13848">MSRHPHVATLKAVLSFLSSALYVAISSHPCCDIATKPTTKNLVEALPEWKANLILHAQLANGPLVLNRVDFIFLRYLSTNSLCFNIYNPKGGIAIPRVGYRDPLALNVDLTCFFTSDMSLPSNGTSG</sequence>
<gene>
    <name evidence="2" type="ORF">PVK06_020097</name>
</gene>
<reference evidence="2 3" key="1">
    <citation type="submission" date="2023-03" db="EMBL/GenBank/DDBJ databases">
        <title>WGS of Gossypium arboreum.</title>
        <authorList>
            <person name="Yu D."/>
        </authorList>
    </citation>
    <scope>NUCLEOTIDE SEQUENCE [LARGE SCALE GENOMIC DNA]</scope>
    <source>
        <tissue evidence="2">Leaf</tissue>
    </source>
</reference>
<comment type="caution">
    <text evidence="2">The sequence shown here is derived from an EMBL/GenBank/DDBJ whole genome shotgun (WGS) entry which is preliminary data.</text>
</comment>